<feature type="transmembrane region" description="Helical" evidence="14">
    <location>
        <begin position="359"/>
        <end position="380"/>
    </location>
</feature>
<dbReference type="EMBL" id="JANAVB010035020">
    <property type="protein sequence ID" value="KAJ6805948.1"/>
    <property type="molecule type" value="Genomic_DNA"/>
</dbReference>
<dbReference type="Pfam" id="PF13632">
    <property type="entry name" value="Glyco_trans_2_3"/>
    <property type="match status" value="1"/>
</dbReference>
<dbReference type="FunFam" id="3.90.550.10:FF:000057">
    <property type="entry name" value="Glycosyltransferase-like protein, family 2"/>
    <property type="match status" value="1"/>
</dbReference>
<evidence type="ECO:0000256" key="9">
    <source>
        <dbReference type="ARBA" id="ARBA00051800"/>
    </source>
</evidence>
<sequence length="525" mass="61189">MRSVRLVEPALGANEGIKGNVWQAWHQICTPILVLLLKIALVICTLMSIMLFVERVYMVIVTFCVNLLRRKRYTDYKLETVKKELEATDDHPTVLVQIPMYNEKEVYKFSIRAACRLNWPSDKIIIQVLDDSNDPTIKIECRKWAEEGVNIKYESRPNRNGYKAGALREGLKKAYVDNCDYVAIFDADFQPEADYLWRTIPLFFSNPMLALVQARWKFVNADECIMTRLQELSLDYHFSVEQEVGSWTSSFFGFNGTAGVWRLSALFDAGGWKDRTVAGDTELALRASLKAWKFVYVGDISVKNELPSTYKAYRSQQHRWACGSANLFRKMFWEIVFYKGISASKKFHLLYTFFFVRKIVAHFVPFFFYCIVLPACVLVPEIHLPFFIAVFIPSTITILNAIWTRRSFHLLIFWILFENVMSLHRTKATIVGLLDTSSANEWVVTEKLGNRQRRVSCRERRRRRQEERYFHIMEILVGFYLFYCGLFDFRYGHKHLYLYLFFQAGAFFLMGLGFVGTSAVPVQAP</sequence>
<evidence type="ECO:0000256" key="11">
    <source>
        <dbReference type="ARBA" id="ARBA00060879"/>
    </source>
</evidence>
<comment type="caution">
    <text evidence="16">The sequence shown here is derived from an EMBL/GenBank/DDBJ whole genome shotgun (WGS) entry which is preliminary data.</text>
</comment>
<keyword evidence="4 14" id="KW-0812">Transmembrane</keyword>
<evidence type="ECO:0000256" key="4">
    <source>
        <dbReference type="ARBA" id="ARBA00022692"/>
    </source>
</evidence>
<protein>
    <recommendedName>
        <fullName evidence="12">glucomannan 4-beta-mannosyltransferase</fullName>
        <ecNumber evidence="12">2.4.1.32</ecNumber>
    </recommendedName>
    <alternativeName>
        <fullName evidence="13">Glucomannan synthase</fullName>
    </alternativeName>
</protein>
<dbReference type="GO" id="GO:0071555">
    <property type="term" value="P:cell wall organization"/>
    <property type="evidence" value="ECO:0007669"/>
    <property type="project" value="UniProtKB-KW"/>
</dbReference>
<evidence type="ECO:0000256" key="3">
    <source>
        <dbReference type="ARBA" id="ARBA00022679"/>
    </source>
</evidence>
<evidence type="ECO:0000256" key="1">
    <source>
        <dbReference type="ARBA" id="ARBA00004653"/>
    </source>
</evidence>
<reference evidence="16" key="1">
    <citation type="journal article" date="2023" name="GigaByte">
        <title>Genome assembly of the bearded iris, Iris pallida Lam.</title>
        <authorList>
            <person name="Bruccoleri R.E."/>
            <person name="Oakeley E.J."/>
            <person name="Faust A.M.E."/>
            <person name="Altorfer M."/>
            <person name="Dessus-Babus S."/>
            <person name="Burckhardt D."/>
            <person name="Oertli M."/>
            <person name="Naumann U."/>
            <person name="Petersen F."/>
            <person name="Wong J."/>
        </authorList>
    </citation>
    <scope>NUCLEOTIDE SEQUENCE</scope>
    <source>
        <strain evidence="16">GSM-AAB239-AS_SAM_17_03QT</strain>
    </source>
</reference>
<evidence type="ECO:0000256" key="12">
    <source>
        <dbReference type="ARBA" id="ARBA00066505"/>
    </source>
</evidence>
<feature type="domain" description="Glycosyltransferase 2-like" evidence="15">
    <location>
        <begin position="181"/>
        <end position="378"/>
    </location>
</feature>
<evidence type="ECO:0000256" key="5">
    <source>
        <dbReference type="ARBA" id="ARBA00022989"/>
    </source>
</evidence>
<evidence type="ECO:0000259" key="15">
    <source>
        <dbReference type="Pfam" id="PF13632"/>
    </source>
</evidence>
<dbReference type="GO" id="GO:0047259">
    <property type="term" value="F:glucomannan 4-beta-mannosyltransferase activity"/>
    <property type="evidence" value="ECO:0007669"/>
    <property type="project" value="UniProtKB-EC"/>
</dbReference>
<name>A0AAX6EPS8_IRIPA</name>
<dbReference type="Gene3D" id="3.90.550.10">
    <property type="entry name" value="Spore Coat Polysaccharide Biosynthesis Protein SpsA, Chain A"/>
    <property type="match status" value="1"/>
</dbReference>
<dbReference type="Proteomes" id="UP001140949">
    <property type="component" value="Unassembled WGS sequence"/>
</dbReference>
<organism evidence="16 17">
    <name type="scientific">Iris pallida</name>
    <name type="common">Sweet iris</name>
    <dbReference type="NCBI Taxonomy" id="29817"/>
    <lineage>
        <taxon>Eukaryota</taxon>
        <taxon>Viridiplantae</taxon>
        <taxon>Streptophyta</taxon>
        <taxon>Embryophyta</taxon>
        <taxon>Tracheophyta</taxon>
        <taxon>Spermatophyta</taxon>
        <taxon>Magnoliopsida</taxon>
        <taxon>Liliopsida</taxon>
        <taxon>Asparagales</taxon>
        <taxon>Iridaceae</taxon>
        <taxon>Iridoideae</taxon>
        <taxon>Irideae</taxon>
        <taxon>Iris</taxon>
    </lineage>
</organism>
<evidence type="ECO:0000256" key="2">
    <source>
        <dbReference type="ARBA" id="ARBA00022676"/>
    </source>
</evidence>
<evidence type="ECO:0000256" key="10">
    <source>
        <dbReference type="ARBA" id="ARBA00056537"/>
    </source>
</evidence>
<evidence type="ECO:0000256" key="7">
    <source>
        <dbReference type="ARBA" id="ARBA00023136"/>
    </source>
</evidence>
<keyword evidence="5 14" id="KW-1133">Transmembrane helix</keyword>
<dbReference type="GO" id="GO:0051753">
    <property type="term" value="F:mannan synthase activity"/>
    <property type="evidence" value="ECO:0007669"/>
    <property type="project" value="TreeGrafter"/>
</dbReference>
<evidence type="ECO:0000256" key="6">
    <source>
        <dbReference type="ARBA" id="ARBA00023034"/>
    </source>
</evidence>
<keyword evidence="6" id="KW-0333">Golgi apparatus</keyword>
<dbReference type="InterPro" id="IPR029044">
    <property type="entry name" value="Nucleotide-diphossugar_trans"/>
</dbReference>
<feature type="transmembrane region" description="Helical" evidence="14">
    <location>
        <begin position="497"/>
        <end position="520"/>
    </location>
</feature>
<feature type="transmembrane region" description="Helical" evidence="14">
    <location>
        <begin position="39"/>
        <end position="68"/>
    </location>
</feature>
<evidence type="ECO:0000313" key="17">
    <source>
        <dbReference type="Proteomes" id="UP001140949"/>
    </source>
</evidence>
<dbReference type="AlphaFoldDB" id="A0AAX6EPS8"/>
<proteinExistence type="inferred from homology"/>
<evidence type="ECO:0000256" key="13">
    <source>
        <dbReference type="ARBA" id="ARBA00076024"/>
    </source>
</evidence>
<keyword evidence="3" id="KW-0808">Transferase</keyword>
<keyword evidence="8" id="KW-0961">Cell wall biogenesis/degradation</keyword>
<gene>
    <name evidence="16" type="ORF">M6B38_176655</name>
</gene>
<dbReference type="PANTHER" id="PTHR32044:SF64">
    <property type="entry name" value="OS09G0572500 PROTEIN"/>
    <property type="match status" value="1"/>
</dbReference>
<accession>A0AAX6EPS8</accession>
<keyword evidence="17" id="KW-1185">Reference proteome</keyword>
<dbReference type="PANTHER" id="PTHR32044">
    <property type="entry name" value="GLUCOMANNAN 4-BETA-MANNOSYLTRANSFERASE 9"/>
    <property type="match status" value="1"/>
</dbReference>
<evidence type="ECO:0000313" key="16">
    <source>
        <dbReference type="EMBL" id="KAJ6805948.1"/>
    </source>
</evidence>
<keyword evidence="7 14" id="KW-0472">Membrane</keyword>
<evidence type="ECO:0000256" key="8">
    <source>
        <dbReference type="ARBA" id="ARBA00023316"/>
    </source>
</evidence>
<dbReference type="EC" id="2.4.1.32" evidence="12"/>
<feature type="transmembrane region" description="Helical" evidence="14">
    <location>
        <begin position="386"/>
        <end position="403"/>
    </location>
</feature>
<dbReference type="GO" id="GO:0000139">
    <property type="term" value="C:Golgi membrane"/>
    <property type="evidence" value="ECO:0007669"/>
    <property type="project" value="UniProtKB-SubCell"/>
</dbReference>
<keyword evidence="2" id="KW-0328">Glycosyltransferase</keyword>
<comment type="similarity">
    <text evidence="11">Belongs to the glycosyltransferase 2 family. Plant cellulose synthase-like A subfamily.</text>
</comment>
<comment type="catalytic activity">
    <reaction evidence="9">
        <text>GDP-mannose + (glucomannan)n = GDP + (glucomannan)n+1.</text>
        <dbReference type="EC" id="2.4.1.32"/>
    </reaction>
</comment>
<feature type="transmembrane region" description="Helical" evidence="14">
    <location>
        <begin position="469"/>
        <end position="491"/>
    </location>
</feature>
<evidence type="ECO:0000256" key="14">
    <source>
        <dbReference type="SAM" id="Phobius"/>
    </source>
</evidence>
<dbReference type="SUPFAM" id="SSF53448">
    <property type="entry name" value="Nucleotide-diphospho-sugar transferases"/>
    <property type="match status" value="1"/>
</dbReference>
<reference evidence="16" key="2">
    <citation type="submission" date="2023-04" db="EMBL/GenBank/DDBJ databases">
        <authorList>
            <person name="Bruccoleri R.E."/>
            <person name="Oakeley E.J."/>
            <person name="Faust A.-M."/>
            <person name="Dessus-Babus S."/>
            <person name="Altorfer M."/>
            <person name="Burckhardt D."/>
            <person name="Oertli M."/>
            <person name="Naumann U."/>
            <person name="Petersen F."/>
            <person name="Wong J."/>
        </authorList>
    </citation>
    <scope>NUCLEOTIDE SEQUENCE</scope>
    <source>
        <strain evidence="16">GSM-AAB239-AS_SAM_17_03QT</strain>
        <tissue evidence="16">Leaf</tissue>
    </source>
</reference>
<comment type="subcellular location">
    <subcellularLocation>
        <location evidence="1">Golgi apparatus membrane</location>
        <topology evidence="1">Multi-pass membrane protein</topology>
    </subcellularLocation>
</comment>
<dbReference type="InterPro" id="IPR001173">
    <property type="entry name" value="Glyco_trans_2-like"/>
</dbReference>
<comment type="function">
    <text evidence="10">Probable mannan synthase which consists of a 4-beta-mannosyltransferase activity on mannan using GDP-mannose. The beta-1,4-mannan product is the backbone for galactomannan synthesis by galactomannan galactosyltransferase. Galactomannan is a noncellulosic polysaccharides of plant cell wall.</text>
</comment>